<gene>
    <name evidence="8" type="ORF">CVV64_03405</name>
</gene>
<dbReference type="Pfam" id="PF00015">
    <property type="entry name" value="MCPsignal"/>
    <property type="match status" value="1"/>
</dbReference>
<feature type="transmembrane region" description="Helical" evidence="5">
    <location>
        <begin position="12"/>
        <end position="31"/>
    </location>
</feature>
<dbReference type="InterPro" id="IPR003660">
    <property type="entry name" value="HAMP_dom"/>
</dbReference>
<dbReference type="PROSITE" id="PS50111">
    <property type="entry name" value="CHEMOTAXIS_TRANSDUC_2"/>
    <property type="match status" value="1"/>
</dbReference>
<keyword evidence="5" id="KW-0472">Membrane</keyword>
<comment type="similarity">
    <text evidence="2">Belongs to the methyl-accepting chemotaxis (MCP) protein family.</text>
</comment>
<evidence type="ECO:0000313" key="9">
    <source>
        <dbReference type="Proteomes" id="UP000233256"/>
    </source>
</evidence>
<dbReference type="AlphaFoldDB" id="A0A2N1PTQ1"/>
<comment type="caution">
    <text evidence="8">The sequence shown here is derived from an EMBL/GenBank/DDBJ whole genome shotgun (WGS) entry which is preliminary data.</text>
</comment>
<evidence type="ECO:0008006" key="10">
    <source>
        <dbReference type="Google" id="ProtNLM"/>
    </source>
</evidence>
<keyword evidence="5" id="KW-0812">Transmembrane</keyword>
<keyword evidence="5" id="KW-1133">Transmembrane helix</keyword>
<sequence>MGFFDKISTKMALGFLVMIGVCVMMGGVAYWKLDQEVKITTQVFNNNVPVFSDIQKLRKKFSATLEKCNRYIQFGESFDINTFNRNIAAITDAIVDLERDTRNARVADSSGDLNNDLANFRDTFGFIVAIRDRLTQNKAGAAKVMDNILNQVEKVLTNAVGLGGAERETFMAMHSMGSLAMEMRHMMFSVADMKNNDDVRKLIEENVQKAKGIIDRLNRTLSAYSDHIQLRNDISVIIDLVQKYQEFALLLLKDMGDLEKYDSAFKDSAKNFTDNLESPETSNIKVIKNSVDQAKSIAKEALRYYIIPGIVLALVLAAIIGFIFWRIIFRPIQEIEEKAKAVSRGDLSQKIEYSSSSELGTLAAVFNEMVANLNSMVANEKATKEKLQKNVADFTTVLQRAAEGDLTQRMTAEGSDEMAMLAEVYNQMMENLQGLVRKVQELAFQVSNSIEQILVATRSQAEGAETQAMQISDTSAAMEELTVSIQQVSDNALIAEEEAKQASQVAHRGGDIVEQTIEGMTNIRKTVQTTAKKIKGLGESSQEIGEIVQVIGDIAEQTNLLALNAAIEAARAGESGKGFSVVAEEVRKLAERSGKATKEIGTLIKRTQTETNESVMAMEQGTKGVLDGTKMADEAGDALREIVKVVMRTADVIKEISIAAKQQASAAEGVVSSMENIAMVTKQSTSGSKDTASAANNLMQMAEQFKKVISTFRVE</sequence>
<dbReference type="FunFam" id="1.10.287.950:FF:000001">
    <property type="entry name" value="Methyl-accepting chemotaxis sensory transducer"/>
    <property type="match status" value="1"/>
</dbReference>
<dbReference type="PANTHER" id="PTHR32089">
    <property type="entry name" value="METHYL-ACCEPTING CHEMOTAXIS PROTEIN MCPB"/>
    <property type="match status" value="1"/>
</dbReference>
<protein>
    <recommendedName>
        <fullName evidence="10">Methyl-accepting chemotaxis protein</fullName>
    </recommendedName>
</protein>
<dbReference type="SMART" id="SM00283">
    <property type="entry name" value="MA"/>
    <property type="match status" value="1"/>
</dbReference>
<evidence type="ECO:0000259" key="6">
    <source>
        <dbReference type="PROSITE" id="PS50111"/>
    </source>
</evidence>
<feature type="domain" description="Methyl-accepting transducer" evidence="6">
    <location>
        <begin position="442"/>
        <end position="678"/>
    </location>
</feature>
<dbReference type="PROSITE" id="PS50885">
    <property type="entry name" value="HAMP"/>
    <property type="match status" value="2"/>
</dbReference>
<dbReference type="GO" id="GO:0016020">
    <property type="term" value="C:membrane"/>
    <property type="evidence" value="ECO:0007669"/>
    <property type="project" value="InterPro"/>
</dbReference>
<evidence type="ECO:0000259" key="7">
    <source>
        <dbReference type="PROSITE" id="PS50885"/>
    </source>
</evidence>
<keyword evidence="1 3" id="KW-0807">Transducer</keyword>
<dbReference type="Gene3D" id="1.10.287.950">
    <property type="entry name" value="Methyl-accepting chemotaxis protein"/>
    <property type="match status" value="1"/>
</dbReference>
<feature type="domain" description="HAMP" evidence="7">
    <location>
        <begin position="326"/>
        <end position="378"/>
    </location>
</feature>
<accession>A0A2N1PTQ1</accession>
<dbReference type="CDD" id="cd06225">
    <property type="entry name" value="HAMP"/>
    <property type="match status" value="2"/>
</dbReference>
<organism evidence="8 9">
    <name type="scientific">Candidatus Wallbacteria bacterium HGW-Wallbacteria-1</name>
    <dbReference type="NCBI Taxonomy" id="2013854"/>
    <lineage>
        <taxon>Bacteria</taxon>
        <taxon>Candidatus Walliibacteriota</taxon>
    </lineage>
</organism>
<evidence type="ECO:0000256" key="4">
    <source>
        <dbReference type="SAM" id="Coils"/>
    </source>
</evidence>
<dbReference type="CDD" id="cd11386">
    <property type="entry name" value="MCP_signal"/>
    <property type="match status" value="1"/>
</dbReference>
<reference evidence="8 9" key="1">
    <citation type="journal article" date="2017" name="ISME J.">
        <title>Potential for microbial H2 and metal transformations associated with novel bacteria and archaea in deep terrestrial subsurface sediments.</title>
        <authorList>
            <person name="Hernsdorf A.W."/>
            <person name="Amano Y."/>
            <person name="Miyakawa K."/>
            <person name="Ise K."/>
            <person name="Suzuki Y."/>
            <person name="Anantharaman K."/>
            <person name="Probst A."/>
            <person name="Burstein D."/>
            <person name="Thomas B.C."/>
            <person name="Banfield J.F."/>
        </authorList>
    </citation>
    <scope>NUCLEOTIDE SEQUENCE [LARGE SCALE GENOMIC DNA]</scope>
    <source>
        <strain evidence="8">HGW-Wallbacteria-1</strain>
    </source>
</reference>
<dbReference type="SUPFAM" id="SSF58104">
    <property type="entry name" value="Methyl-accepting chemotaxis protein (MCP) signaling domain"/>
    <property type="match status" value="1"/>
</dbReference>
<evidence type="ECO:0000256" key="3">
    <source>
        <dbReference type="PROSITE-ProRule" id="PRU00284"/>
    </source>
</evidence>
<dbReference type="GO" id="GO:0007165">
    <property type="term" value="P:signal transduction"/>
    <property type="evidence" value="ECO:0007669"/>
    <property type="project" value="UniProtKB-KW"/>
</dbReference>
<dbReference type="Pfam" id="PF00672">
    <property type="entry name" value="HAMP"/>
    <property type="match status" value="2"/>
</dbReference>
<keyword evidence="4" id="KW-0175">Coiled coil</keyword>
<dbReference type="InterPro" id="IPR004089">
    <property type="entry name" value="MCPsignal_dom"/>
</dbReference>
<dbReference type="SUPFAM" id="SSF158472">
    <property type="entry name" value="HAMP domain-like"/>
    <property type="match status" value="1"/>
</dbReference>
<proteinExistence type="inferred from homology"/>
<dbReference type="SMART" id="SM00304">
    <property type="entry name" value="HAMP"/>
    <property type="match status" value="3"/>
</dbReference>
<dbReference type="Proteomes" id="UP000233256">
    <property type="component" value="Unassembled WGS sequence"/>
</dbReference>
<evidence type="ECO:0000256" key="2">
    <source>
        <dbReference type="ARBA" id="ARBA00029447"/>
    </source>
</evidence>
<dbReference type="GO" id="GO:0006935">
    <property type="term" value="P:chemotaxis"/>
    <property type="evidence" value="ECO:0007669"/>
    <property type="project" value="UniProtKB-ARBA"/>
</dbReference>
<feature type="transmembrane region" description="Helical" evidence="5">
    <location>
        <begin position="304"/>
        <end position="325"/>
    </location>
</feature>
<feature type="coiled-coil region" evidence="4">
    <location>
        <begin position="478"/>
        <end position="505"/>
    </location>
</feature>
<evidence type="ECO:0000313" key="8">
    <source>
        <dbReference type="EMBL" id="PKK91723.1"/>
    </source>
</evidence>
<dbReference type="PANTHER" id="PTHR32089:SF112">
    <property type="entry name" value="LYSOZYME-LIKE PROTEIN-RELATED"/>
    <property type="match status" value="1"/>
</dbReference>
<feature type="domain" description="HAMP" evidence="7">
    <location>
        <begin position="385"/>
        <end position="437"/>
    </location>
</feature>
<evidence type="ECO:0000256" key="1">
    <source>
        <dbReference type="ARBA" id="ARBA00023224"/>
    </source>
</evidence>
<evidence type="ECO:0000256" key="5">
    <source>
        <dbReference type="SAM" id="Phobius"/>
    </source>
</evidence>
<dbReference type="EMBL" id="PGXC01000002">
    <property type="protein sequence ID" value="PKK91723.1"/>
    <property type="molecule type" value="Genomic_DNA"/>
</dbReference>
<name>A0A2N1PTQ1_9BACT</name>
<dbReference type="Gene3D" id="6.10.340.10">
    <property type="match status" value="1"/>
</dbReference>